<feature type="binding site" evidence="10">
    <location>
        <begin position="18"/>
        <end position="20"/>
    </location>
    <ligand>
        <name>UDP-N-acetyl-alpha-D-glucosamine</name>
        <dbReference type="ChEBI" id="CHEBI:57705"/>
    </ligand>
</feature>
<sequence length="394" mass="41316">MERGVADRMNFTLAAGGTGGHMVPAHALAAELKARGHGVMLITDARGARFPGLFDGVPVHILPAGRLGGGPIGMLKAVGSVLKGRAEAKNLYREHKPDAVVGFGGYPAFPSLLAASARRIPTVLHEQNAVLGRVNRLLAREADAIATAFSEIGRLKSAYQDKTVLVGNPVRDEIVKLGELPFPAFDDTAPLKILVTGGSQGATILSQVVPDGLGMLEPSLRRRLQVVQQCRPDDLDSVRERYKQLEIPAEVLTYIEDMAGRLRDAHLFIGRAGASTVAELSAAGRPAILVPFGAATDDHQTFNAREITQAGGARTIQQSDFTPDVLARQVEAIALDPDALANAASRALSVGRPHAASDLADLVERIGKGIAPIIVGPVSEPVAAPAFAAQGVPA</sequence>
<dbReference type="CDD" id="cd03785">
    <property type="entry name" value="GT28_MurG"/>
    <property type="match status" value="1"/>
</dbReference>
<dbReference type="InterPro" id="IPR004276">
    <property type="entry name" value="GlycoTrans_28_N"/>
</dbReference>
<keyword evidence="8 10" id="KW-0131">Cell cycle</keyword>
<dbReference type="GO" id="GO:0051301">
    <property type="term" value="P:cell division"/>
    <property type="evidence" value="ECO:0007669"/>
    <property type="project" value="UniProtKB-KW"/>
</dbReference>
<keyword evidence="6 10" id="KW-0573">Peptidoglycan synthesis</keyword>
<organism evidence="13 14">
    <name type="scientific">Sphingomonas piscis</name>
    <dbReference type="NCBI Taxonomy" id="2714943"/>
    <lineage>
        <taxon>Bacteria</taxon>
        <taxon>Pseudomonadati</taxon>
        <taxon>Pseudomonadota</taxon>
        <taxon>Alphaproteobacteria</taxon>
        <taxon>Sphingomonadales</taxon>
        <taxon>Sphingomonadaceae</taxon>
        <taxon>Sphingomonas</taxon>
    </lineage>
</organism>
<feature type="domain" description="Glycosyltransferase family 28 N-terminal" evidence="11">
    <location>
        <begin position="11"/>
        <end position="146"/>
    </location>
</feature>
<comment type="function">
    <text evidence="10">Cell wall formation. Catalyzes the transfer of a GlcNAc subunit on undecaprenyl-pyrophosphoryl-MurNAc-pentapeptide (lipid intermediate I) to form undecaprenyl-pyrophosphoryl-MurNAc-(pentapeptide)GlcNAc (lipid intermediate II).</text>
</comment>
<protein>
    <recommendedName>
        <fullName evidence="10">UDP-N-acetylglucosamine--N-acetylmuramyl-(pentapeptide) pyrophosphoryl-undecaprenol N-acetylglucosamine transferase</fullName>
        <ecNumber evidence="10">2.4.1.227</ecNumber>
    </recommendedName>
    <alternativeName>
        <fullName evidence="10">Undecaprenyl-PP-MurNAc-pentapeptide-UDPGlcNAc GlcNAc transferase</fullName>
    </alternativeName>
</protein>
<dbReference type="InterPro" id="IPR007235">
    <property type="entry name" value="Glyco_trans_28_C"/>
</dbReference>
<evidence type="ECO:0000256" key="8">
    <source>
        <dbReference type="ARBA" id="ARBA00023306"/>
    </source>
</evidence>
<dbReference type="InterPro" id="IPR006009">
    <property type="entry name" value="GlcNAc_MurG"/>
</dbReference>
<dbReference type="Pfam" id="PF03033">
    <property type="entry name" value="Glyco_transf_28"/>
    <property type="match status" value="1"/>
</dbReference>
<evidence type="ECO:0000256" key="6">
    <source>
        <dbReference type="ARBA" id="ARBA00022984"/>
    </source>
</evidence>
<keyword evidence="3 10" id="KW-0328">Glycosyltransferase</keyword>
<feature type="binding site" evidence="10">
    <location>
        <position position="128"/>
    </location>
    <ligand>
        <name>UDP-N-acetyl-alpha-D-glucosamine</name>
        <dbReference type="ChEBI" id="CHEBI:57705"/>
    </ligand>
</feature>
<feature type="binding site" evidence="10">
    <location>
        <position position="171"/>
    </location>
    <ligand>
        <name>UDP-N-acetyl-alpha-D-glucosamine</name>
        <dbReference type="ChEBI" id="CHEBI:57705"/>
    </ligand>
</feature>
<dbReference type="PANTHER" id="PTHR21015">
    <property type="entry name" value="UDP-N-ACETYLGLUCOSAMINE--N-ACETYLMURAMYL-(PENTAPEPTIDE) PYROPHOSPHORYL-UNDECAPRENOL N-ACETYLGLUCOSAMINE TRANSFERASE 1"/>
    <property type="match status" value="1"/>
</dbReference>
<feature type="domain" description="Glycosyl transferase family 28 C-terminal" evidence="12">
    <location>
        <begin position="193"/>
        <end position="351"/>
    </location>
</feature>
<feature type="binding site" evidence="10">
    <location>
        <position position="199"/>
    </location>
    <ligand>
        <name>UDP-N-acetyl-alpha-D-glucosamine</name>
        <dbReference type="ChEBI" id="CHEBI:57705"/>
    </ligand>
</feature>
<dbReference type="EC" id="2.4.1.227" evidence="10"/>
<dbReference type="SUPFAM" id="SSF53756">
    <property type="entry name" value="UDP-Glycosyltransferase/glycogen phosphorylase"/>
    <property type="match status" value="1"/>
</dbReference>
<dbReference type="Gene3D" id="3.40.50.2000">
    <property type="entry name" value="Glycogen Phosphorylase B"/>
    <property type="match status" value="2"/>
</dbReference>
<comment type="similarity">
    <text evidence="10">Belongs to the glycosyltransferase 28 family. MurG subfamily.</text>
</comment>
<dbReference type="GO" id="GO:0071555">
    <property type="term" value="P:cell wall organization"/>
    <property type="evidence" value="ECO:0007669"/>
    <property type="project" value="UniProtKB-KW"/>
</dbReference>
<evidence type="ECO:0000256" key="4">
    <source>
        <dbReference type="ARBA" id="ARBA00022679"/>
    </source>
</evidence>
<dbReference type="GO" id="GO:0009252">
    <property type="term" value="P:peptidoglycan biosynthetic process"/>
    <property type="evidence" value="ECO:0007669"/>
    <property type="project" value="UniProtKB-UniRule"/>
</dbReference>
<keyword evidence="1 10" id="KW-1003">Cell membrane</keyword>
<evidence type="ECO:0000256" key="7">
    <source>
        <dbReference type="ARBA" id="ARBA00023136"/>
    </source>
</evidence>
<evidence type="ECO:0000256" key="5">
    <source>
        <dbReference type="ARBA" id="ARBA00022960"/>
    </source>
</evidence>
<keyword evidence="4 10" id="KW-0808">Transferase</keyword>
<dbReference type="HAMAP" id="MF_00033">
    <property type="entry name" value="MurG"/>
    <property type="match status" value="1"/>
</dbReference>
<comment type="subcellular location">
    <subcellularLocation>
        <location evidence="10">Cell membrane</location>
        <topology evidence="10">Peripheral membrane protein</topology>
        <orientation evidence="10">Cytoplasmic side</orientation>
    </subcellularLocation>
</comment>
<evidence type="ECO:0000256" key="2">
    <source>
        <dbReference type="ARBA" id="ARBA00022618"/>
    </source>
</evidence>
<evidence type="ECO:0000259" key="12">
    <source>
        <dbReference type="Pfam" id="PF04101"/>
    </source>
</evidence>
<dbReference type="GO" id="GO:0005886">
    <property type="term" value="C:plasma membrane"/>
    <property type="evidence" value="ECO:0007669"/>
    <property type="project" value="UniProtKB-SubCell"/>
</dbReference>
<evidence type="ECO:0000313" key="13">
    <source>
        <dbReference type="EMBL" id="QIK79226.1"/>
    </source>
</evidence>
<evidence type="ECO:0000256" key="1">
    <source>
        <dbReference type="ARBA" id="ARBA00022475"/>
    </source>
</evidence>
<name>A0A6G7YR62_9SPHN</name>
<gene>
    <name evidence="10 13" type="primary">murG</name>
    <name evidence="13" type="ORF">G7077_10280</name>
</gene>
<evidence type="ECO:0000256" key="3">
    <source>
        <dbReference type="ARBA" id="ARBA00022676"/>
    </source>
</evidence>
<keyword evidence="2 10" id="KW-0132">Cell division</keyword>
<dbReference type="EMBL" id="CP049869">
    <property type="protein sequence ID" value="QIK79226.1"/>
    <property type="molecule type" value="Genomic_DNA"/>
</dbReference>
<evidence type="ECO:0000313" key="14">
    <source>
        <dbReference type="Proteomes" id="UP000503222"/>
    </source>
</evidence>
<dbReference type="AlphaFoldDB" id="A0A6G7YR62"/>
<dbReference type="GO" id="GO:0050511">
    <property type="term" value="F:undecaprenyldiphospho-muramoylpentapeptide beta-N-acetylglucosaminyltransferase activity"/>
    <property type="evidence" value="ECO:0007669"/>
    <property type="project" value="UniProtKB-UniRule"/>
</dbReference>
<accession>A0A6G7YR62</accession>
<dbReference type="PANTHER" id="PTHR21015:SF22">
    <property type="entry name" value="GLYCOSYLTRANSFERASE"/>
    <property type="match status" value="1"/>
</dbReference>
<dbReference type="NCBIfam" id="TIGR01133">
    <property type="entry name" value="murG"/>
    <property type="match status" value="1"/>
</dbReference>
<feature type="binding site" evidence="10">
    <location>
        <position position="300"/>
    </location>
    <ligand>
        <name>UDP-N-acetyl-alpha-D-glucosamine</name>
        <dbReference type="ChEBI" id="CHEBI:57705"/>
    </ligand>
</feature>
<keyword evidence="14" id="KW-1185">Reference proteome</keyword>
<keyword evidence="9 10" id="KW-0961">Cell wall biogenesis/degradation</keyword>
<dbReference type="GO" id="GO:0005975">
    <property type="term" value="P:carbohydrate metabolic process"/>
    <property type="evidence" value="ECO:0007669"/>
    <property type="project" value="InterPro"/>
</dbReference>
<evidence type="ECO:0000259" key="11">
    <source>
        <dbReference type="Pfam" id="PF03033"/>
    </source>
</evidence>
<dbReference type="Pfam" id="PF04101">
    <property type="entry name" value="Glyco_tran_28_C"/>
    <property type="match status" value="1"/>
</dbReference>
<comment type="pathway">
    <text evidence="10">Cell wall biogenesis; peptidoglycan biosynthesis.</text>
</comment>
<keyword evidence="7 10" id="KW-0472">Membrane</keyword>
<evidence type="ECO:0000256" key="9">
    <source>
        <dbReference type="ARBA" id="ARBA00023316"/>
    </source>
</evidence>
<reference evidence="13 14" key="1">
    <citation type="submission" date="2020-03" db="EMBL/GenBank/DDBJ databases">
        <title>Sphingomonas sp. nov., isolated from fish.</title>
        <authorList>
            <person name="Hyun D.-W."/>
            <person name="Bae J.-W."/>
        </authorList>
    </citation>
    <scope>NUCLEOTIDE SEQUENCE [LARGE SCALE GENOMIC DNA]</scope>
    <source>
        <strain evidence="13 14">HDW15B</strain>
    </source>
</reference>
<comment type="caution">
    <text evidence="10">Lacks conserved residue(s) required for the propagation of feature annotation.</text>
</comment>
<feature type="binding site" evidence="10">
    <location>
        <position position="255"/>
    </location>
    <ligand>
        <name>UDP-N-acetyl-alpha-D-glucosamine</name>
        <dbReference type="ChEBI" id="CHEBI:57705"/>
    </ligand>
</feature>
<evidence type="ECO:0000256" key="10">
    <source>
        <dbReference type="HAMAP-Rule" id="MF_00033"/>
    </source>
</evidence>
<proteinExistence type="inferred from homology"/>
<dbReference type="GO" id="GO:0008360">
    <property type="term" value="P:regulation of cell shape"/>
    <property type="evidence" value="ECO:0007669"/>
    <property type="project" value="UniProtKB-KW"/>
</dbReference>
<keyword evidence="5 10" id="KW-0133">Cell shape</keyword>
<comment type="catalytic activity">
    <reaction evidence="10">
        <text>di-trans,octa-cis-undecaprenyl diphospho-N-acetyl-alpha-D-muramoyl-L-alanyl-D-glutamyl-meso-2,6-diaminopimeloyl-D-alanyl-D-alanine + UDP-N-acetyl-alpha-D-glucosamine = di-trans,octa-cis-undecaprenyl diphospho-[N-acetyl-alpha-D-glucosaminyl-(1-&gt;4)]-N-acetyl-alpha-D-muramoyl-L-alanyl-D-glutamyl-meso-2,6-diaminopimeloyl-D-alanyl-D-alanine + UDP + H(+)</text>
        <dbReference type="Rhea" id="RHEA:31227"/>
        <dbReference type="ChEBI" id="CHEBI:15378"/>
        <dbReference type="ChEBI" id="CHEBI:57705"/>
        <dbReference type="ChEBI" id="CHEBI:58223"/>
        <dbReference type="ChEBI" id="CHEBI:61387"/>
        <dbReference type="ChEBI" id="CHEBI:61388"/>
        <dbReference type="EC" id="2.4.1.227"/>
    </reaction>
</comment>
<dbReference type="KEGG" id="spii:G7077_10280"/>
<dbReference type="Proteomes" id="UP000503222">
    <property type="component" value="Chromosome"/>
</dbReference>
<dbReference type="UniPathway" id="UPA00219"/>